<name>A0A919MYD3_9ACTN</name>
<evidence type="ECO:0000313" key="1">
    <source>
        <dbReference type="EMBL" id="GIE99744.1"/>
    </source>
</evidence>
<keyword evidence="2" id="KW-1185">Reference proteome</keyword>
<dbReference type="RefSeq" id="WP_203786717.1">
    <property type="nucleotide sequence ID" value="NZ_BOMV01000076.1"/>
</dbReference>
<dbReference type="Proteomes" id="UP000636960">
    <property type="component" value="Unassembled WGS sequence"/>
</dbReference>
<dbReference type="EMBL" id="BOMV01000076">
    <property type="protein sequence ID" value="GIE99744.1"/>
    <property type="molecule type" value="Genomic_DNA"/>
</dbReference>
<dbReference type="AlphaFoldDB" id="A0A919MYD3"/>
<proteinExistence type="predicted"/>
<gene>
    <name evidence="1" type="ORF">Ari01nite_72090</name>
</gene>
<protein>
    <submittedName>
        <fullName evidence="1">Uncharacterized protein</fullName>
    </submittedName>
</protein>
<comment type="caution">
    <text evidence="1">The sequence shown here is derived from an EMBL/GenBank/DDBJ whole genome shotgun (WGS) entry which is preliminary data.</text>
</comment>
<evidence type="ECO:0000313" key="2">
    <source>
        <dbReference type="Proteomes" id="UP000636960"/>
    </source>
</evidence>
<organism evidence="1 2">
    <name type="scientific">Paractinoplanes rishiriensis</name>
    <dbReference type="NCBI Taxonomy" id="1050105"/>
    <lineage>
        <taxon>Bacteria</taxon>
        <taxon>Bacillati</taxon>
        <taxon>Actinomycetota</taxon>
        <taxon>Actinomycetes</taxon>
        <taxon>Micromonosporales</taxon>
        <taxon>Micromonosporaceae</taxon>
        <taxon>Paractinoplanes</taxon>
    </lineage>
</organism>
<reference evidence="1" key="1">
    <citation type="submission" date="2021-01" db="EMBL/GenBank/DDBJ databases">
        <title>Whole genome shotgun sequence of Actinoplanes rishiriensis NBRC 108556.</title>
        <authorList>
            <person name="Komaki H."/>
            <person name="Tamura T."/>
        </authorList>
    </citation>
    <scope>NUCLEOTIDE SEQUENCE</scope>
    <source>
        <strain evidence="1">NBRC 108556</strain>
    </source>
</reference>
<sequence>MAEPQVTLDPTGLNRVERKLRGPLEDQLTSALRAATDKTRHAYAGESVEVVTQELLRRTREGLHHDIADGFHPDMAELRRVAETIVADADTRDLPRPR</sequence>
<accession>A0A919MYD3</accession>